<dbReference type="GeneID" id="10667579"/>
<dbReference type="eggNOG" id="arCOG14015">
    <property type="taxonomic scope" value="Archaea"/>
</dbReference>
<dbReference type="InterPro" id="IPR049503">
    <property type="entry name" value="AbiJ_NTD4"/>
</dbReference>
<organism evidence="2 3">
    <name type="scientific">Methanobacterium paludis (strain DSM 25820 / JCM 18151 / SWAN1)</name>
    <dbReference type="NCBI Taxonomy" id="868131"/>
    <lineage>
        <taxon>Archaea</taxon>
        <taxon>Methanobacteriati</taxon>
        <taxon>Methanobacteriota</taxon>
        <taxon>Methanomada group</taxon>
        <taxon>Methanobacteria</taxon>
        <taxon>Methanobacteriales</taxon>
        <taxon>Methanobacteriaceae</taxon>
        <taxon>Methanobacterium</taxon>
    </lineage>
</organism>
<dbReference type="OrthoDB" id="382565at2157"/>
<dbReference type="HOGENOM" id="CLU_075001_0_0_2"/>
<feature type="domain" description="HEPN AbiJ-N-terminal" evidence="1">
    <location>
        <begin position="3"/>
        <end position="156"/>
    </location>
</feature>
<reference evidence="2 3" key="1">
    <citation type="journal article" date="2014" name="Int. J. Syst. Evol. Microbiol.">
        <title>Methanobacterium paludis sp. nov. and a novel strain of Methanobacterium lacus isolated from northern peatlands.</title>
        <authorList>
            <person name="Cadillo-Quiroz H."/>
            <person name="Brauer S.L."/>
            <person name="Goodson N."/>
            <person name="Yavitt J.B."/>
            <person name="Zinder S.H."/>
        </authorList>
    </citation>
    <scope>NUCLEOTIDE SEQUENCE [LARGE SCALE GENOMIC DNA]</scope>
    <source>
        <strain evidence="3">DSM 25820 / JCM 18151 / SWAN1</strain>
    </source>
</reference>
<proteinExistence type="predicted"/>
<evidence type="ECO:0000313" key="2">
    <source>
        <dbReference type="EMBL" id="AEG17149.1"/>
    </source>
</evidence>
<keyword evidence="3" id="KW-1185">Reference proteome</keyword>
<dbReference type="KEGG" id="mew:MSWAN_0102"/>
<dbReference type="EMBL" id="CP002772">
    <property type="protein sequence ID" value="AEG17149.1"/>
    <property type="molecule type" value="Genomic_DNA"/>
</dbReference>
<protein>
    <recommendedName>
        <fullName evidence="1">HEPN AbiJ-N-terminal domain-containing protein</fullName>
    </recommendedName>
</protein>
<dbReference type="Proteomes" id="UP000009231">
    <property type="component" value="Chromosome"/>
</dbReference>
<evidence type="ECO:0000313" key="3">
    <source>
        <dbReference type="Proteomes" id="UP000009231"/>
    </source>
</evidence>
<gene>
    <name evidence="2" type="ordered locus">MSWAN_0102</name>
</gene>
<evidence type="ECO:0000259" key="1">
    <source>
        <dbReference type="Pfam" id="PF18863"/>
    </source>
</evidence>
<name>F6D7S0_METPW</name>
<dbReference type="RefSeq" id="WP_013824651.1">
    <property type="nucleotide sequence ID" value="NC_015574.1"/>
</dbReference>
<sequence>MESFSQRNGFKPIKNSLQINSMDNDLKTGLWNAFYEVYVLKFNDEFHDFLKEKIWVEYFKYPRDEFVRYPEEYYSDECYDQIRNHFLDLEDDEFYEICDLMEFIVHVYPVDAVNEAFMDKCNEVLKRELSAYRFVGGKLIKITSEEEIGEIEEALEEAPNPISIHLKEALDLLSDRRSPNYRNSIKESISAVESICKMITEEPKGTLGRCLNRIGNKVELHPDLRDAFKNLYGYTSDSNGIRHALMDEPNLDFEDAKFMLVSCSAFTNYLISKASKSGIDLKI</sequence>
<accession>F6D7S0</accession>
<dbReference type="AlphaFoldDB" id="F6D7S0"/>
<dbReference type="Pfam" id="PF18863">
    <property type="entry name" value="AbiJ_NTD4"/>
    <property type="match status" value="1"/>
</dbReference>